<sequence length="220" mass="24129">MPNLIDIGIIAALREELDMIRQLIPGFEEVDLDGTKTWYKTTIESHNKKKYTVVAARQTKMGPMDAAALANDFFMHWQPAYLIVTGIAGALSDDVNLGDVIVSQQVIHYDLGKAAVDDDGKSVIRYRPEGYPCSMTLIRQTEAVADSERYVLKETALAGVEAVIELIKKQYGDEDELPGLLDQVARHQAAVHFGPLASGSLVVSDPAKKKQLLALHGKVL</sequence>
<evidence type="ECO:0000313" key="3">
    <source>
        <dbReference type="Proteomes" id="UP001589828"/>
    </source>
</evidence>
<name>A0ABV6L4X0_9SPHI</name>
<dbReference type="Gene3D" id="3.40.50.1580">
    <property type="entry name" value="Nucleoside phosphorylase domain"/>
    <property type="match status" value="1"/>
</dbReference>
<dbReference type="EMBL" id="JBHLTS010000021">
    <property type="protein sequence ID" value="MFC0514498.1"/>
    <property type="molecule type" value="Genomic_DNA"/>
</dbReference>
<dbReference type="PANTHER" id="PTHR46832">
    <property type="entry name" value="5'-METHYLTHIOADENOSINE/S-ADENOSYLHOMOCYSTEINE NUCLEOSIDASE"/>
    <property type="match status" value="1"/>
</dbReference>
<dbReference type="InterPro" id="IPR000845">
    <property type="entry name" value="Nucleoside_phosphorylase_d"/>
</dbReference>
<dbReference type="RefSeq" id="WP_377022346.1">
    <property type="nucleotide sequence ID" value="NZ_JBHLTS010000021.1"/>
</dbReference>
<keyword evidence="3" id="KW-1185">Reference proteome</keyword>
<accession>A0ABV6L4X0</accession>
<dbReference type="SUPFAM" id="SSF53167">
    <property type="entry name" value="Purine and uridine phosphorylases"/>
    <property type="match status" value="1"/>
</dbReference>
<proteinExistence type="predicted"/>
<dbReference type="PANTHER" id="PTHR46832:SF1">
    <property type="entry name" value="5'-METHYLTHIOADENOSINE_S-ADENOSYLHOMOCYSTEINE NUCLEOSIDASE"/>
    <property type="match status" value="1"/>
</dbReference>
<organism evidence="2 3">
    <name type="scientific">Mucilaginibacter angelicae</name>
    <dbReference type="NCBI Taxonomy" id="869718"/>
    <lineage>
        <taxon>Bacteria</taxon>
        <taxon>Pseudomonadati</taxon>
        <taxon>Bacteroidota</taxon>
        <taxon>Sphingobacteriia</taxon>
        <taxon>Sphingobacteriales</taxon>
        <taxon>Sphingobacteriaceae</taxon>
        <taxon>Mucilaginibacter</taxon>
    </lineage>
</organism>
<evidence type="ECO:0000313" key="2">
    <source>
        <dbReference type="EMBL" id="MFC0514498.1"/>
    </source>
</evidence>
<protein>
    <recommendedName>
        <fullName evidence="1">Nucleoside phosphorylase domain-containing protein</fullName>
    </recommendedName>
</protein>
<gene>
    <name evidence="2" type="ORF">ACFFGT_09810</name>
</gene>
<evidence type="ECO:0000259" key="1">
    <source>
        <dbReference type="Pfam" id="PF01048"/>
    </source>
</evidence>
<dbReference type="Proteomes" id="UP001589828">
    <property type="component" value="Unassembled WGS sequence"/>
</dbReference>
<dbReference type="InterPro" id="IPR035994">
    <property type="entry name" value="Nucleoside_phosphorylase_sf"/>
</dbReference>
<dbReference type="Pfam" id="PF01048">
    <property type="entry name" value="PNP_UDP_1"/>
    <property type="match status" value="1"/>
</dbReference>
<reference evidence="2 3" key="1">
    <citation type="submission" date="2024-09" db="EMBL/GenBank/DDBJ databases">
        <authorList>
            <person name="Sun Q."/>
            <person name="Mori K."/>
        </authorList>
    </citation>
    <scope>NUCLEOTIDE SEQUENCE [LARGE SCALE GENOMIC DNA]</scope>
    <source>
        <strain evidence="2 3">NCAIM B.02415</strain>
    </source>
</reference>
<feature type="domain" description="Nucleoside phosphorylase" evidence="1">
    <location>
        <begin position="6"/>
        <end position="214"/>
    </location>
</feature>
<comment type="caution">
    <text evidence="2">The sequence shown here is derived from an EMBL/GenBank/DDBJ whole genome shotgun (WGS) entry which is preliminary data.</text>
</comment>